<dbReference type="Proteomes" id="UP000799538">
    <property type="component" value="Unassembled WGS sequence"/>
</dbReference>
<name>A0A6A6FXU0_9PEZI</name>
<gene>
    <name evidence="1" type="ORF">BDZ85DRAFT_106066</name>
</gene>
<dbReference type="EMBL" id="ML992556">
    <property type="protein sequence ID" value="KAF2218305.1"/>
    <property type="molecule type" value="Genomic_DNA"/>
</dbReference>
<sequence length="102" mass="10903">MPSSLPRAVGLHASLTCCIHHVCQALNQHVLSHAAREVGARSSNAAGSCLRDLATIGLYHIATTSNDNPSLPTFTIPLQNRLSLPEESRSLTLFTPTRSLTS</sequence>
<evidence type="ECO:0000313" key="2">
    <source>
        <dbReference type="Proteomes" id="UP000799538"/>
    </source>
</evidence>
<evidence type="ECO:0000313" key="1">
    <source>
        <dbReference type="EMBL" id="KAF2218305.1"/>
    </source>
</evidence>
<organism evidence="1 2">
    <name type="scientific">Elsinoe ampelina</name>
    <dbReference type="NCBI Taxonomy" id="302913"/>
    <lineage>
        <taxon>Eukaryota</taxon>
        <taxon>Fungi</taxon>
        <taxon>Dikarya</taxon>
        <taxon>Ascomycota</taxon>
        <taxon>Pezizomycotina</taxon>
        <taxon>Dothideomycetes</taxon>
        <taxon>Dothideomycetidae</taxon>
        <taxon>Myriangiales</taxon>
        <taxon>Elsinoaceae</taxon>
        <taxon>Elsinoe</taxon>
    </lineage>
</organism>
<reference evidence="2" key="1">
    <citation type="journal article" date="2020" name="Stud. Mycol.">
        <title>101 Dothideomycetes genomes: A test case for predicting lifestyles and emergence of pathogens.</title>
        <authorList>
            <person name="Haridas S."/>
            <person name="Albert R."/>
            <person name="Binder M."/>
            <person name="Bloem J."/>
            <person name="LaButti K."/>
            <person name="Salamov A."/>
            <person name="Andreopoulos B."/>
            <person name="Baker S."/>
            <person name="Barry K."/>
            <person name="Bills G."/>
            <person name="Bluhm B."/>
            <person name="Cannon C."/>
            <person name="Castanera R."/>
            <person name="Culley D."/>
            <person name="Daum C."/>
            <person name="Ezra D."/>
            <person name="Gonzalez J."/>
            <person name="Henrissat B."/>
            <person name="Kuo A."/>
            <person name="Liang C."/>
            <person name="Lipzen A."/>
            <person name="Lutzoni F."/>
            <person name="Magnuson J."/>
            <person name="Mondo S."/>
            <person name="Nolan M."/>
            <person name="Ohm R."/>
            <person name="Pangilinan J."/>
            <person name="Park H.-J."/>
            <person name="Ramirez L."/>
            <person name="Alfaro M."/>
            <person name="Sun H."/>
            <person name="Tritt A."/>
            <person name="Yoshinaga Y."/>
            <person name="Zwiers L.-H."/>
            <person name="Turgeon B."/>
            <person name="Goodwin S."/>
            <person name="Spatafora J."/>
            <person name="Crous P."/>
            <person name="Grigoriev I."/>
        </authorList>
    </citation>
    <scope>NUCLEOTIDE SEQUENCE [LARGE SCALE GENOMIC DNA]</scope>
    <source>
        <strain evidence="2">CECT 20119</strain>
    </source>
</reference>
<accession>A0A6A6FXU0</accession>
<proteinExistence type="predicted"/>
<protein>
    <submittedName>
        <fullName evidence="1">Uncharacterized protein</fullName>
    </submittedName>
</protein>
<keyword evidence="2" id="KW-1185">Reference proteome</keyword>
<dbReference type="AlphaFoldDB" id="A0A6A6FXU0"/>